<evidence type="ECO:0008006" key="2">
    <source>
        <dbReference type="Google" id="ProtNLM"/>
    </source>
</evidence>
<name>A0AAU7S594_9HYPH</name>
<evidence type="ECO:0000313" key="1">
    <source>
        <dbReference type="EMBL" id="XBT97583.1"/>
    </source>
</evidence>
<sequence>MQQSEFQIDTCVAWVLDCMNSPNPDEPLLALSADPRPLARVISENNKPHPLVGILSAMMASALIRADRPGEIETVLGRVADLFAPDHRYYVRGSNFGDLVNAFPYLHLSTIRASLATADYATAFSVMLLIDDMLRRKLHWVLPDAHTLAPILAHPTIDSYGPFSIERDWLLDRQEKILAGFKPDRNLIQTYDFEEFFIFNALLTEQPRRALSVIENRGLLGPLDVTTVGSCGRGHLEFNAVCVLAALGRFDEALLLARAMVQYGYGTIWRFDLEDATKMGWTQDTRQNEWLAALAETPAYHAFLDDYVRRRHFQEDDLALNPLCAMREDMWDGKKKKRCWLSKRLIASGDPVVRTRRLFTRASDGDFDIAAKEAFDTSTWSIGRKQFTDDAIPLSSLFPHPSLSRLRDWDDPRLARFCWDVGHNPASFDLDQAIGIIADHQPNPIRREWIEGKFVYAPAFEPMLNDRGHGEAVNFTWRLLKAGYARDLIERMSHLPPDKADKVFAMLAMFDREDCRQAAAAHFALPDLPAMIEQAFSERPSLETHLALADYGDRHQRWRSGLVAAMRAYALHLYSNYHPGADWFLEGLEHFSRARCCQLLFFLIHHPEDDPVLATMIEKEWLPTGVGVGAFDAYGNTRAFYYRTAVLNRMLHAPELLEFWLSSPWLLYYCSGAKDRETRRLVERWQKKKR</sequence>
<accession>A0AAU7S594</accession>
<geneLocation type="plasmid" evidence="1">
    <name>unnamed2</name>
</geneLocation>
<protein>
    <recommendedName>
        <fullName evidence="2">DUF4034 domain-containing protein</fullName>
    </recommendedName>
</protein>
<dbReference type="RefSeq" id="WP_349962744.1">
    <property type="nucleotide sequence ID" value="NZ_CP157962.1"/>
</dbReference>
<proteinExistence type="predicted"/>
<reference evidence="1" key="1">
    <citation type="submission" date="2024-06" db="EMBL/GenBank/DDBJ databases">
        <authorList>
            <person name="Li T."/>
            <person name="Gao R."/>
        </authorList>
    </citation>
    <scope>NUCLEOTIDE SEQUENCE</scope>
    <source>
        <strain evidence="1">ZPR3</strain>
        <plasmid evidence="1">unnamed2</plasmid>
    </source>
</reference>
<gene>
    <name evidence="1" type="ORF">ABM479_30445</name>
</gene>
<dbReference type="AlphaFoldDB" id="A0AAU7S594"/>
<dbReference type="EMBL" id="CP157962">
    <property type="protein sequence ID" value="XBT97583.1"/>
    <property type="molecule type" value="Genomic_DNA"/>
</dbReference>
<keyword evidence="1" id="KW-0614">Plasmid</keyword>
<organism evidence="1">
    <name type="scientific">Rhizobium sp. ZPR3</name>
    <dbReference type="NCBI Taxonomy" id="3158967"/>
    <lineage>
        <taxon>Bacteria</taxon>
        <taxon>Pseudomonadati</taxon>
        <taxon>Pseudomonadota</taxon>
        <taxon>Alphaproteobacteria</taxon>
        <taxon>Hyphomicrobiales</taxon>
        <taxon>Rhizobiaceae</taxon>
        <taxon>Rhizobium/Agrobacterium group</taxon>
        <taxon>Rhizobium</taxon>
    </lineage>
</organism>